<dbReference type="InterPro" id="IPR014044">
    <property type="entry name" value="CAP_dom"/>
</dbReference>
<dbReference type="InterPro" id="IPR035940">
    <property type="entry name" value="CAP_sf"/>
</dbReference>
<dbReference type="PANTHER" id="PTHR31157:SF1">
    <property type="entry name" value="SCP DOMAIN-CONTAINING PROTEIN"/>
    <property type="match status" value="1"/>
</dbReference>
<feature type="transmembrane region" description="Helical" evidence="1">
    <location>
        <begin position="435"/>
        <end position="454"/>
    </location>
</feature>
<evidence type="ECO:0000313" key="3">
    <source>
        <dbReference type="EMBL" id="MDO2408550.1"/>
    </source>
</evidence>
<keyword evidence="1" id="KW-1133">Transmembrane helix</keyword>
<dbReference type="SUPFAM" id="SSF55797">
    <property type="entry name" value="PR-1-like"/>
    <property type="match status" value="1"/>
</dbReference>
<dbReference type="Gene3D" id="3.40.33.10">
    <property type="entry name" value="CAP"/>
    <property type="match status" value="1"/>
</dbReference>
<dbReference type="Proteomes" id="UP001171111">
    <property type="component" value="Unassembled WGS sequence"/>
</dbReference>
<evidence type="ECO:0000256" key="1">
    <source>
        <dbReference type="SAM" id="Phobius"/>
    </source>
</evidence>
<gene>
    <name evidence="3" type="ORF">Q2362_00365</name>
</gene>
<accession>A0ABT8T5V8</accession>
<evidence type="ECO:0000259" key="2">
    <source>
        <dbReference type="Pfam" id="PF00188"/>
    </source>
</evidence>
<keyword evidence="1" id="KW-0472">Membrane</keyword>
<dbReference type="RefSeq" id="WP_302243266.1">
    <property type="nucleotide sequence ID" value="NZ_JAULJQ010000001.1"/>
</dbReference>
<dbReference type="EMBL" id="JAULJQ010000001">
    <property type="protein sequence ID" value="MDO2408550.1"/>
    <property type="molecule type" value="Genomic_DNA"/>
</dbReference>
<feature type="domain" description="SCP" evidence="2">
    <location>
        <begin position="70"/>
        <end position="176"/>
    </location>
</feature>
<name>A0ABT8T5V8_9BACT</name>
<protein>
    <submittedName>
        <fullName evidence="3">CAP domain-containing protein</fullName>
    </submittedName>
</protein>
<proteinExistence type="predicted"/>
<keyword evidence="1" id="KW-0812">Transmembrane</keyword>
<sequence>MLRLVLGLSIILALFALAFFKLSKESLEPTKFPKDPNNLANFLDTDLAGNSRIPSQNSRIPIELYTSFGLDYLNLARKSVGLVPFKENSILSEAAKNHTLYLSNLGIISHDESKENKYFTGANPSERAIFAGLNSSFVSENISAKHASFNDSIDGLLSAIYHRFNFLNYSFDEIGYYDDGDIYTYEMSNSALLRLCQRGESIGRQYVLGACANPKMPLSPTSFNLATKPSKPDFLMFPNESFASVAVFGDEDPDPLPQCKITSAPVSLEFNPNLEIFLKSFKLFKDGKELENTLLLSNDNDPRFTSNQFALFSLSPFDFGASYEVLATYTQGGENKSLSWSFATKEPQIPYFIVNDGDIIELEDGREYEVFFAPKHCNDSFSQYSYTLPFGSSLQLKDTGINMLKMRASGAYGDVIEFKSATHNIKILIKSEKNLDFKVIFALILAIILFIFIAKRAKI</sequence>
<dbReference type="PANTHER" id="PTHR31157">
    <property type="entry name" value="SCP DOMAIN-CONTAINING PROTEIN"/>
    <property type="match status" value="1"/>
</dbReference>
<organism evidence="3 4">
    <name type="scientific">Campylobacter magnus</name>
    <dbReference type="NCBI Taxonomy" id="3026462"/>
    <lineage>
        <taxon>Bacteria</taxon>
        <taxon>Pseudomonadati</taxon>
        <taxon>Campylobacterota</taxon>
        <taxon>Epsilonproteobacteria</taxon>
        <taxon>Campylobacterales</taxon>
        <taxon>Campylobacteraceae</taxon>
        <taxon>Campylobacter</taxon>
    </lineage>
</organism>
<dbReference type="Pfam" id="PF00188">
    <property type="entry name" value="CAP"/>
    <property type="match status" value="1"/>
</dbReference>
<keyword evidence="4" id="KW-1185">Reference proteome</keyword>
<reference evidence="3 4" key="1">
    <citation type="submission" date="2023-06" db="EMBL/GenBank/DDBJ databases">
        <title>Campylobacter magnum sp. nov., isolated from cecal contents of domestic pigs (Sus scrofa domesticus).</title>
        <authorList>
            <person name="Papic B."/>
            <person name="Gruntar I."/>
        </authorList>
    </citation>
    <scope>NUCLEOTIDE SEQUENCE [LARGE SCALE GENOMIC DNA]</scope>
    <source>
        <strain evidence="4">34484-21</strain>
    </source>
</reference>
<comment type="caution">
    <text evidence="3">The sequence shown here is derived from an EMBL/GenBank/DDBJ whole genome shotgun (WGS) entry which is preliminary data.</text>
</comment>
<dbReference type="CDD" id="cd05379">
    <property type="entry name" value="CAP_bacterial"/>
    <property type="match status" value="1"/>
</dbReference>
<evidence type="ECO:0000313" key="4">
    <source>
        <dbReference type="Proteomes" id="UP001171111"/>
    </source>
</evidence>